<evidence type="ECO:0000313" key="6">
    <source>
        <dbReference type="EMBL" id="OAT72117.1"/>
    </source>
</evidence>
<dbReference type="EMBL" id="LXMA01000038">
    <property type="protein sequence ID" value="OAT72117.1"/>
    <property type="molecule type" value="Genomic_DNA"/>
</dbReference>
<sequence length="90" mass="10641">MRKVWKRLRFIVKIRRFIPFLIEFFRSQEVSMLKKTSAILLLSIYAVFPFDIIPDWLGLFGVIDDVAVLLFILQQIVKMAPSHLKNKYGI</sequence>
<dbReference type="AlphaFoldDB" id="A0A1B7KPV1"/>
<keyword evidence="2" id="KW-0812">Transmembrane</keyword>
<comment type="caution">
    <text evidence="6">The sequence shown here is derived from an EMBL/GenBank/DDBJ whole genome shotgun (WGS) entry which is preliminary data.</text>
</comment>
<evidence type="ECO:0000256" key="3">
    <source>
        <dbReference type="ARBA" id="ARBA00022989"/>
    </source>
</evidence>
<evidence type="ECO:0000256" key="4">
    <source>
        <dbReference type="ARBA" id="ARBA00023136"/>
    </source>
</evidence>
<dbReference type="Pfam" id="PF06803">
    <property type="entry name" value="DUF1232"/>
    <property type="match status" value="1"/>
</dbReference>
<reference evidence="7" key="1">
    <citation type="submission" date="2016-05" db="EMBL/GenBank/DDBJ databases">
        <authorList>
            <person name="Wang W."/>
            <person name="Zhu L."/>
        </authorList>
    </citation>
    <scope>NUCLEOTIDE SEQUENCE [LARGE SCALE GENOMIC DNA]</scope>
    <source>
        <strain evidence="7">W-2</strain>
    </source>
</reference>
<dbReference type="RefSeq" id="WP_064552619.1">
    <property type="nucleotide sequence ID" value="NZ_LXMA01000038.1"/>
</dbReference>
<keyword evidence="3" id="KW-1133">Transmembrane helix</keyword>
<name>A0A1B7KPV1_PARTM</name>
<evidence type="ECO:0000259" key="5">
    <source>
        <dbReference type="Pfam" id="PF06803"/>
    </source>
</evidence>
<comment type="subcellular location">
    <subcellularLocation>
        <location evidence="1">Endomembrane system</location>
        <topology evidence="1">Multi-pass membrane protein</topology>
    </subcellularLocation>
</comment>
<dbReference type="InterPro" id="IPR016941">
    <property type="entry name" value="UCP029962"/>
</dbReference>
<evidence type="ECO:0000256" key="2">
    <source>
        <dbReference type="ARBA" id="ARBA00022692"/>
    </source>
</evidence>
<dbReference type="Proteomes" id="UP000078290">
    <property type="component" value="Unassembled WGS sequence"/>
</dbReference>
<dbReference type="GO" id="GO:0012505">
    <property type="term" value="C:endomembrane system"/>
    <property type="evidence" value="ECO:0007669"/>
    <property type="project" value="UniProtKB-SubCell"/>
</dbReference>
<dbReference type="PIRSF" id="PIRSF029962">
    <property type="entry name" value="UCP029962"/>
    <property type="match status" value="1"/>
</dbReference>
<protein>
    <recommendedName>
        <fullName evidence="5">DUF1232 domain-containing protein</fullName>
    </recommendedName>
</protein>
<organism evidence="6 7">
    <name type="scientific">Parageobacillus thermoglucosidasius</name>
    <name type="common">Geobacillus thermoglucosidasius</name>
    <dbReference type="NCBI Taxonomy" id="1426"/>
    <lineage>
        <taxon>Bacteria</taxon>
        <taxon>Bacillati</taxon>
        <taxon>Bacillota</taxon>
        <taxon>Bacilli</taxon>
        <taxon>Bacillales</taxon>
        <taxon>Anoxybacillaceae</taxon>
        <taxon>Parageobacillus</taxon>
    </lineage>
</organism>
<proteinExistence type="predicted"/>
<keyword evidence="4" id="KW-0472">Membrane</keyword>
<gene>
    <name evidence="6" type="ORF">A7K69_12020</name>
</gene>
<evidence type="ECO:0000256" key="1">
    <source>
        <dbReference type="ARBA" id="ARBA00004127"/>
    </source>
</evidence>
<feature type="domain" description="DUF1232" evidence="5">
    <location>
        <begin position="39"/>
        <end position="71"/>
    </location>
</feature>
<dbReference type="InterPro" id="IPR010652">
    <property type="entry name" value="DUF1232"/>
</dbReference>
<dbReference type="OrthoDB" id="2679475at2"/>
<evidence type="ECO:0000313" key="7">
    <source>
        <dbReference type="Proteomes" id="UP000078290"/>
    </source>
</evidence>
<accession>A0A1B7KPV1</accession>